<evidence type="ECO:0000313" key="12">
    <source>
        <dbReference type="Proteomes" id="UP000199634"/>
    </source>
</evidence>
<dbReference type="Gene3D" id="3.40.50.150">
    <property type="entry name" value="Vaccinia Virus protein VP39"/>
    <property type="match status" value="1"/>
</dbReference>
<dbReference type="InterPro" id="IPR022749">
    <property type="entry name" value="D12N6_MeTrfase_N"/>
</dbReference>
<keyword evidence="5" id="KW-0949">S-adenosyl-L-methionine</keyword>
<dbReference type="NCBIfam" id="TIGR00497">
    <property type="entry name" value="hsdM"/>
    <property type="match status" value="1"/>
</dbReference>
<sequence>MAKITQKDINDAVWKACDTFRGSIDPSVYKDYVLTMLFLKYLSDVHDDKMEGYLAKYNGDVERAKRAMQHERFIVPEHSHFKFLYDHRNEANIGELINIALTDLEEANREKLYSEDGAGIFQNIDFNSSKLGEPKDKNTRLKTLLIDFKSDKLDLRPSHLDGNDIIGGAYMFLIENFASDAGKKAGEFFTPKEVSTLIAKLTKSKPGSRICDPTCGSASLLIKAGEEVGSDNFSLYGQEANGSTWALAVMNMFLHGFDNATIRWGDTIRNPKLKEGDTLMKFDTVVANPPFSLDKWGKVEDKEGDKTTISYDPETDKYNRFWRGVPPKSKGDWAFISHMIETLNEHGKAGVVVPHGVLFRGSSEGKIRQKTIEENLLEAVIGLPANLFFGTGIPAAILVFNKQKSSNNVLFIDASKHYESAKNQNKLRESDIEHIVTTYRDFTAGKLQPGVVEDKYSYVATPEEIQENDYNLNIPRYVDTFEEEAEVDIAAVQKEIEQLEGELVKVQKEIDQYLTQLVK</sequence>
<dbReference type="EMBL" id="FNXE01000051">
    <property type="protein sequence ID" value="SEH99450.1"/>
    <property type="molecule type" value="Genomic_DNA"/>
</dbReference>
<dbReference type="Gene3D" id="1.20.1260.30">
    <property type="match status" value="1"/>
</dbReference>
<dbReference type="PANTHER" id="PTHR42933">
    <property type="entry name" value="SLR6095 PROTEIN"/>
    <property type="match status" value="1"/>
</dbReference>
<dbReference type="SUPFAM" id="SSF53335">
    <property type="entry name" value="S-adenosyl-L-methionine-dependent methyltransferases"/>
    <property type="match status" value="1"/>
</dbReference>
<protein>
    <recommendedName>
        <fullName evidence="2">site-specific DNA-methyltransferase (adenine-specific)</fullName>
        <ecNumber evidence="2">2.1.1.72</ecNumber>
    </recommendedName>
</protein>
<dbReference type="RefSeq" id="WP_218143523.1">
    <property type="nucleotide sequence ID" value="NZ_FNXE01000051.1"/>
</dbReference>
<evidence type="ECO:0000256" key="4">
    <source>
        <dbReference type="ARBA" id="ARBA00022679"/>
    </source>
</evidence>
<organism evidence="11 12">
    <name type="scientific">Paenimyroides marinum</name>
    <dbReference type="NCBI Taxonomy" id="1159016"/>
    <lineage>
        <taxon>Bacteria</taxon>
        <taxon>Pseudomonadati</taxon>
        <taxon>Bacteroidota</taxon>
        <taxon>Flavobacteriia</taxon>
        <taxon>Flavobacteriales</taxon>
        <taxon>Flavobacteriaceae</taxon>
        <taxon>Paenimyroides</taxon>
    </lineage>
</organism>
<evidence type="ECO:0000256" key="2">
    <source>
        <dbReference type="ARBA" id="ARBA00011900"/>
    </source>
</evidence>
<keyword evidence="4" id="KW-0808">Transferase</keyword>
<evidence type="ECO:0000256" key="8">
    <source>
        <dbReference type="SAM" id="Coils"/>
    </source>
</evidence>
<gene>
    <name evidence="11" type="ORF">SAMN02927937_02610</name>
</gene>
<proteinExistence type="inferred from homology"/>
<dbReference type="InterPro" id="IPR002052">
    <property type="entry name" value="DNA_methylase_N6_adenine_CS"/>
</dbReference>
<evidence type="ECO:0000259" key="10">
    <source>
        <dbReference type="Pfam" id="PF12161"/>
    </source>
</evidence>
<reference evidence="11 12" key="1">
    <citation type="submission" date="2016-10" db="EMBL/GenBank/DDBJ databases">
        <authorList>
            <person name="de Groot N.N."/>
        </authorList>
    </citation>
    <scope>NUCLEOTIDE SEQUENCE [LARGE SCALE GENOMIC DNA]</scope>
    <source>
        <strain evidence="11 12">CGMCC 1.10825</strain>
    </source>
</reference>
<dbReference type="InterPro" id="IPR051537">
    <property type="entry name" value="DNA_Adenine_Mtase"/>
</dbReference>
<dbReference type="GO" id="GO:0008170">
    <property type="term" value="F:N-methyltransferase activity"/>
    <property type="evidence" value="ECO:0007669"/>
    <property type="project" value="InterPro"/>
</dbReference>
<evidence type="ECO:0000256" key="7">
    <source>
        <dbReference type="ARBA" id="ARBA00047942"/>
    </source>
</evidence>
<dbReference type="GO" id="GO:0003677">
    <property type="term" value="F:DNA binding"/>
    <property type="evidence" value="ECO:0007669"/>
    <property type="project" value="InterPro"/>
</dbReference>
<evidence type="ECO:0000256" key="1">
    <source>
        <dbReference type="ARBA" id="ARBA00006594"/>
    </source>
</evidence>
<accession>A0A1H6MD47</accession>
<dbReference type="PANTHER" id="PTHR42933:SF3">
    <property type="entry name" value="TYPE I RESTRICTION ENZYME MJAVIII METHYLASE SUBUNIT"/>
    <property type="match status" value="1"/>
</dbReference>
<dbReference type="PRINTS" id="PR00507">
    <property type="entry name" value="N12N6MTFRASE"/>
</dbReference>
<dbReference type="GO" id="GO:0009007">
    <property type="term" value="F:site-specific DNA-methyltransferase (adenine-specific) activity"/>
    <property type="evidence" value="ECO:0007669"/>
    <property type="project" value="UniProtKB-EC"/>
</dbReference>
<dbReference type="InterPro" id="IPR029063">
    <property type="entry name" value="SAM-dependent_MTases_sf"/>
</dbReference>
<dbReference type="STRING" id="1159016.SAMN02927937_02610"/>
<keyword evidence="12" id="KW-1185">Reference proteome</keyword>
<evidence type="ECO:0000259" key="9">
    <source>
        <dbReference type="Pfam" id="PF02384"/>
    </source>
</evidence>
<feature type="domain" description="N6 adenine-specific DNA methyltransferase N-terminal" evidence="10">
    <location>
        <begin position="10"/>
        <end position="145"/>
    </location>
</feature>
<dbReference type="EC" id="2.1.1.72" evidence="2"/>
<dbReference type="Proteomes" id="UP000199634">
    <property type="component" value="Unassembled WGS sequence"/>
</dbReference>
<comment type="similarity">
    <text evidence="1">Belongs to the N(4)/N(6)-methyltransferase family.</text>
</comment>
<evidence type="ECO:0000256" key="3">
    <source>
        <dbReference type="ARBA" id="ARBA00022603"/>
    </source>
</evidence>
<dbReference type="PROSITE" id="PS00092">
    <property type="entry name" value="N6_MTASE"/>
    <property type="match status" value="1"/>
</dbReference>
<evidence type="ECO:0000256" key="6">
    <source>
        <dbReference type="ARBA" id="ARBA00022747"/>
    </source>
</evidence>
<dbReference type="GO" id="GO:0009307">
    <property type="term" value="P:DNA restriction-modification system"/>
    <property type="evidence" value="ECO:0007669"/>
    <property type="project" value="UniProtKB-KW"/>
</dbReference>
<evidence type="ECO:0000256" key="5">
    <source>
        <dbReference type="ARBA" id="ARBA00022691"/>
    </source>
</evidence>
<feature type="domain" description="DNA methylase adenine-specific" evidence="9">
    <location>
        <begin position="163"/>
        <end position="484"/>
    </location>
</feature>
<dbReference type="InterPro" id="IPR038333">
    <property type="entry name" value="T1MK-like_N_sf"/>
</dbReference>
<name>A0A1H6MD47_9FLAO</name>
<keyword evidence="6" id="KW-0680">Restriction system</keyword>
<dbReference type="InterPro" id="IPR004546">
    <property type="entry name" value="Restrct_endonuc_T1M"/>
</dbReference>
<keyword evidence="3" id="KW-0489">Methyltransferase</keyword>
<dbReference type="GO" id="GO:0032259">
    <property type="term" value="P:methylation"/>
    <property type="evidence" value="ECO:0007669"/>
    <property type="project" value="UniProtKB-KW"/>
</dbReference>
<keyword evidence="8" id="KW-0175">Coiled coil</keyword>
<feature type="coiled-coil region" evidence="8">
    <location>
        <begin position="482"/>
        <end position="516"/>
    </location>
</feature>
<comment type="catalytic activity">
    <reaction evidence="7">
        <text>a 2'-deoxyadenosine in DNA + S-adenosyl-L-methionine = an N(6)-methyl-2'-deoxyadenosine in DNA + S-adenosyl-L-homocysteine + H(+)</text>
        <dbReference type="Rhea" id="RHEA:15197"/>
        <dbReference type="Rhea" id="RHEA-COMP:12418"/>
        <dbReference type="Rhea" id="RHEA-COMP:12419"/>
        <dbReference type="ChEBI" id="CHEBI:15378"/>
        <dbReference type="ChEBI" id="CHEBI:57856"/>
        <dbReference type="ChEBI" id="CHEBI:59789"/>
        <dbReference type="ChEBI" id="CHEBI:90615"/>
        <dbReference type="ChEBI" id="CHEBI:90616"/>
        <dbReference type="EC" id="2.1.1.72"/>
    </reaction>
</comment>
<dbReference type="AlphaFoldDB" id="A0A1H6MD47"/>
<dbReference type="InterPro" id="IPR003356">
    <property type="entry name" value="DNA_methylase_A-5"/>
</dbReference>
<dbReference type="Pfam" id="PF12161">
    <property type="entry name" value="HsdM_N"/>
    <property type="match status" value="1"/>
</dbReference>
<evidence type="ECO:0000313" key="11">
    <source>
        <dbReference type="EMBL" id="SEH99450.1"/>
    </source>
</evidence>
<dbReference type="Pfam" id="PF02384">
    <property type="entry name" value="N6_Mtase"/>
    <property type="match status" value="1"/>
</dbReference>